<proteinExistence type="predicted"/>
<evidence type="ECO:0000313" key="2">
    <source>
        <dbReference type="EMBL" id="REE81652.1"/>
    </source>
</evidence>
<dbReference type="SUPFAM" id="SSF56925">
    <property type="entry name" value="OMPA-like"/>
    <property type="match status" value="1"/>
</dbReference>
<feature type="signal peptide" evidence="1">
    <location>
        <begin position="1"/>
        <end position="20"/>
    </location>
</feature>
<gene>
    <name evidence="2" type="ORF">BX611_1187</name>
</gene>
<dbReference type="InterPro" id="IPR011250">
    <property type="entry name" value="OMP/PagP_B-barrel"/>
</dbReference>
<evidence type="ECO:0000313" key="3">
    <source>
        <dbReference type="Proteomes" id="UP000256429"/>
    </source>
</evidence>
<dbReference type="Proteomes" id="UP000256429">
    <property type="component" value="Unassembled WGS sequence"/>
</dbReference>
<dbReference type="RefSeq" id="WP_115879129.1">
    <property type="nucleotide sequence ID" value="NZ_QTTQ01000010.1"/>
</dbReference>
<dbReference type="EMBL" id="QTTQ01000010">
    <property type="protein sequence ID" value="REE81652.1"/>
    <property type="molecule type" value="Genomic_DNA"/>
</dbReference>
<dbReference type="Gene3D" id="2.40.160.20">
    <property type="match status" value="1"/>
</dbReference>
<keyword evidence="1" id="KW-0732">Signal</keyword>
<evidence type="ECO:0000256" key="1">
    <source>
        <dbReference type="SAM" id="SignalP"/>
    </source>
</evidence>
<sequence>MKKIILVLVVFISISTTLSAQEISNNAIGIRFGDNDGFGGEISYQKKIEDGRRIEIDLGYRDHKDYDAFKLSGIYQWVWNIDEGFNWYAGFGAGLGSWSYSNGINSDNDDGLFINADGNVGIEYNFDGPILISLDFRPEIGIIGDYGKDTDLDLALSLRYQF</sequence>
<evidence type="ECO:0008006" key="4">
    <source>
        <dbReference type="Google" id="ProtNLM"/>
    </source>
</evidence>
<accession>A0A3D9RYQ6</accession>
<keyword evidence="3" id="KW-1185">Reference proteome</keyword>
<feature type="chain" id="PRO_5017699318" description="Outer membrane protein with beta-barrel domain" evidence="1">
    <location>
        <begin position="21"/>
        <end position="162"/>
    </location>
</feature>
<name>A0A3D9RYQ6_9FLAO</name>
<reference evidence="2 3" key="1">
    <citation type="submission" date="2018-08" db="EMBL/GenBank/DDBJ databases">
        <title>Genomic Encyclopedia of Type Strains, Phase III (KMG-III): the genomes of soil and plant-associated and newly described type strains.</title>
        <authorList>
            <person name="Whitman W."/>
        </authorList>
    </citation>
    <scope>NUCLEOTIDE SEQUENCE [LARGE SCALE GENOMIC DNA]</scope>
    <source>
        <strain evidence="2 3">325-5</strain>
    </source>
</reference>
<dbReference type="AlphaFoldDB" id="A0A3D9RYQ6"/>
<protein>
    <recommendedName>
        <fullName evidence="4">Outer membrane protein with beta-barrel domain</fullName>
    </recommendedName>
</protein>
<dbReference type="OrthoDB" id="978645at2"/>
<organism evidence="2 3">
    <name type="scientific">Lutibacter oceani</name>
    <dbReference type="NCBI Taxonomy" id="1853311"/>
    <lineage>
        <taxon>Bacteria</taxon>
        <taxon>Pseudomonadati</taxon>
        <taxon>Bacteroidota</taxon>
        <taxon>Flavobacteriia</taxon>
        <taxon>Flavobacteriales</taxon>
        <taxon>Flavobacteriaceae</taxon>
        <taxon>Lutibacter</taxon>
    </lineage>
</organism>
<comment type="caution">
    <text evidence="2">The sequence shown here is derived from an EMBL/GenBank/DDBJ whole genome shotgun (WGS) entry which is preliminary data.</text>
</comment>